<sequence length="794" mass="88084">MAEHDLPIADDLRHLIYYFLDNDLLSNALFIATRLLAHEPSPDATHILSLCYLRLDQLSAAAEHSELFGKTGQHLGCTYVFAKCCLGLGQFKNGIQALEQSKSMWNKTDNWGKHSEINRRTLPDAASIYCLLGKLYEGYNDVKAAVKSYNKALKLNPFMWDAFTHLCDTGVAINTSNIFKPSSNILAPTSEPSSSRSPSSNIPDLSSRRILGDCRSSQTGTITLSNADPFSTSTCYNLQLHSEESKPFLGPTKIPHDLPPKDMANSGVGTGPKISGVADTASTAQDPGLRTARDDRSGMSASTIPKPPQSSTRKSRTLGMESVGVHTRTQQTLTRKGRDSQLIGRDRASGDSGSSALVVGHKRLTSGQFVRQSQDSSGDAVGTRRSVRLMSQFRPSNISKLSNKGNNREFRIPKAPSLKRPDKSSTSIPIQGENNRTDAEDFQSCPESLGFLPTEALFPTSERCEALYLLLGLFKKFGEGYYLLTHFKCRKALQLFESIPSSQRETAWVLSQMGRAHFEQANYAEAARTFAKARAITPLYTEDMDIYSTSLWHLKRDVDLAFLSHELVELDRLSPQTWCAVGNSFSLQRDHSNAITCFRRATQIDPKYAYAFTLEGYEHISIEYDKAIHAFRRGIAAKKRHYNAWYGLGIVHQKLGKFDLAEIYFRTASKINPTNAVLIGCIGMALEGRKDLNMALQWYTRACDLSPDSVLVRERKADVLLNLKDLHGASVELAILRDLAPQKAYVYVLLGRMYGLANEKGKAIQNFTVALSLNPQASQSIKSEIQSLEDEDMS</sequence>
<feature type="compositionally biased region" description="Polar residues" evidence="4">
    <location>
        <begin position="393"/>
        <end position="405"/>
    </location>
</feature>
<evidence type="ECO:0000313" key="5">
    <source>
        <dbReference type="EMBL" id="TVY17368.1"/>
    </source>
</evidence>
<feature type="compositionally biased region" description="Polar residues" evidence="4">
    <location>
        <begin position="424"/>
        <end position="434"/>
    </location>
</feature>
<dbReference type="Pfam" id="PF12895">
    <property type="entry name" value="ANAPC3"/>
    <property type="match status" value="1"/>
</dbReference>
<dbReference type="InterPro" id="IPR011990">
    <property type="entry name" value="TPR-like_helical_dom_sf"/>
</dbReference>
<dbReference type="GO" id="GO:0005680">
    <property type="term" value="C:anaphase-promoting complex"/>
    <property type="evidence" value="ECO:0007669"/>
    <property type="project" value="TreeGrafter"/>
</dbReference>
<evidence type="ECO:0000256" key="3">
    <source>
        <dbReference type="PROSITE-ProRule" id="PRU00339"/>
    </source>
</evidence>
<keyword evidence="6" id="KW-1185">Reference proteome</keyword>
<evidence type="ECO:0000313" key="6">
    <source>
        <dbReference type="Proteomes" id="UP000469559"/>
    </source>
</evidence>
<dbReference type="EMBL" id="QGMF01000262">
    <property type="protein sequence ID" value="TVY17368.1"/>
    <property type="molecule type" value="Genomic_DNA"/>
</dbReference>
<evidence type="ECO:0000256" key="4">
    <source>
        <dbReference type="SAM" id="MobiDB-lite"/>
    </source>
</evidence>
<dbReference type="Pfam" id="PF13181">
    <property type="entry name" value="TPR_8"/>
    <property type="match status" value="2"/>
</dbReference>
<feature type="repeat" description="TPR" evidence="3">
    <location>
        <begin position="744"/>
        <end position="777"/>
    </location>
</feature>
<proteinExistence type="inferred from homology"/>
<keyword evidence="1 3" id="KW-0802">TPR repeat</keyword>
<evidence type="ECO:0000256" key="1">
    <source>
        <dbReference type="ARBA" id="ARBA00022803"/>
    </source>
</evidence>
<dbReference type="GO" id="GO:0051301">
    <property type="term" value="P:cell division"/>
    <property type="evidence" value="ECO:0007669"/>
    <property type="project" value="TreeGrafter"/>
</dbReference>
<feature type="repeat" description="TPR" evidence="3">
    <location>
        <begin position="642"/>
        <end position="675"/>
    </location>
</feature>
<evidence type="ECO:0000256" key="2">
    <source>
        <dbReference type="ARBA" id="ARBA00038210"/>
    </source>
</evidence>
<name>A0A8T9BBY7_9HELO</name>
<feature type="region of interest" description="Disordered" evidence="4">
    <location>
        <begin position="246"/>
        <end position="355"/>
    </location>
</feature>
<accession>A0A8T9BBY7</accession>
<dbReference type="PROSITE" id="PS50293">
    <property type="entry name" value="TPR_REGION"/>
    <property type="match status" value="1"/>
</dbReference>
<feature type="region of interest" description="Disordered" evidence="4">
    <location>
        <begin position="369"/>
        <end position="439"/>
    </location>
</feature>
<comment type="caution">
    <text evidence="5">The sequence shown here is derived from an EMBL/GenBank/DDBJ whole genome shotgun (WGS) entry which is preliminary data.</text>
</comment>
<dbReference type="SMART" id="SM00028">
    <property type="entry name" value="TPR"/>
    <property type="match status" value="6"/>
</dbReference>
<dbReference type="Proteomes" id="UP000469559">
    <property type="component" value="Unassembled WGS sequence"/>
</dbReference>
<protein>
    <submittedName>
        <fullName evidence="5">Protein bimA</fullName>
    </submittedName>
</protein>
<dbReference type="PANTHER" id="PTHR12558">
    <property type="entry name" value="CELL DIVISION CYCLE 16,23,27"/>
    <property type="match status" value="1"/>
</dbReference>
<feature type="repeat" description="TPR" evidence="3">
    <location>
        <begin position="575"/>
        <end position="608"/>
    </location>
</feature>
<dbReference type="Pfam" id="PF00515">
    <property type="entry name" value="TPR_1"/>
    <property type="match status" value="1"/>
</dbReference>
<feature type="repeat" description="TPR" evidence="3">
    <location>
        <begin position="507"/>
        <end position="540"/>
    </location>
</feature>
<feature type="repeat" description="TPR" evidence="3">
    <location>
        <begin position="126"/>
        <end position="159"/>
    </location>
</feature>
<dbReference type="GO" id="GO:0007091">
    <property type="term" value="P:metaphase/anaphase transition of mitotic cell cycle"/>
    <property type="evidence" value="ECO:0007669"/>
    <property type="project" value="TreeGrafter"/>
</dbReference>
<organism evidence="5 6">
    <name type="scientific">Lachnellula arida</name>
    <dbReference type="NCBI Taxonomy" id="1316785"/>
    <lineage>
        <taxon>Eukaryota</taxon>
        <taxon>Fungi</taxon>
        <taxon>Dikarya</taxon>
        <taxon>Ascomycota</taxon>
        <taxon>Pezizomycotina</taxon>
        <taxon>Leotiomycetes</taxon>
        <taxon>Helotiales</taxon>
        <taxon>Lachnaceae</taxon>
        <taxon>Lachnellula</taxon>
    </lineage>
</organism>
<dbReference type="SUPFAM" id="SSF48452">
    <property type="entry name" value="TPR-like"/>
    <property type="match status" value="2"/>
</dbReference>
<dbReference type="PROSITE" id="PS50005">
    <property type="entry name" value="TPR"/>
    <property type="match status" value="5"/>
</dbReference>
<gene>
    <name evidence="5" type="primary">bimA_0</name>
    <name evidence="5" type="ORF">LARI1_G004805</name>
</gene>
<dbReference type="GO" id="GO:0016567">
    <property type="term" value="P:protein ubiquitination"/>
    <property type="evidence" value="ECO:0007669"/>
    <property type="project" value="TreeGrafter"/>
</dbReference>
<feature type="region of interest" description="Disordered" evidence="4">
    <location>
        <begin position="187"/>
        <end position="210"/>
    </location>
</feature>
<comment type="similarity">
    <text evidence="2">Belongs to the APC3/CDC27 family.</text>
</comment>
<feature type="compositionally biased region" description="Basic and acidic residues" evidence="4">
    <location>
        <begin position="336"/>
        <end position="349"/>
    </location>
</feature>
<dbReference type="GO" id="GO:0031145">
    <property type="term" value="P:anaphase-promoting complex-dependent catabolic process"/>
    <property type="evidence" value="ECO:0007669"/>
    <property type="project" value="TreeGrafter"/>
</dbReference>
<dbReference type="AlphaFoldDB" id="A0A8T9BBY7"/>
<reference evidence="5 6" key="1">
    <citation type="submission" date="2018-05" db="EMBL/GenBank/DDBJ databases">
        <title>Whole genome sequencing for identification of molecular markers to develop diagnostic detection tools for the regulated plant pathogen Lachnellula willkommii.</title>
        <authorList>
            <person name="Giroux E."/>
            <person name="Bilodeau G."/>
        </authorList>
    </citation>
    <scope>NUCLEOTIDE SEQUENCE [LARGE SCALE GENOMIC DNA]</scope>
    <source>
        <strain evidence="5 6">CBS 203.66</strain>
    </source>
</reference>
<dbReference type="GO" id="GO:0005737">
    <property type="term" value="C:cytoplasm"/>
    <property type="evidence" value="ECO:0007669"/>
    <property type="project" value="TreeGrafter"/>
</dbReference>
<dbReference type="InterPro" id="IPR019734">
    <property type="entry name" value="TPR_rpt"/>
</dbReference>
<feature type="compositionally biased region" description="Low complexity" evidence="4">
    <location>
        <begin position="188"/>
        <end position="205"/>
    </location>
</feature>
<dbReference type="PANTHER" id="PTHR12558:SF13">
    <property type="entry name" value="CELL DIVISION CYCLE PROTEIN 27 HOMOLOG"/>
    <property type="match status" value="1"/>
</dbReference>
<dbReference type="OrthoDB" id="3551479at2759"/>
<dbReference type="Gene3D" id="1.25.40.10">
    <property type="entry name" value="Tetratricopeptide repeat domain"/>
    <property type="match status" value="4"/>
</dbReference>